<dbReference type="AlphaFoldDB" id="L8X7C8"/>
<dbReference type="InterPro" id="IPR014780">
    <property type="entry name" value="tRNA_psdUridine_synth_TruB"/>
</dbReference>
<keyword evidence="4" id="KW-0819">tRNA processing</keyword>
<dbReference type="GO" id="GO:1990481">
    <property type="term" value="P:mRNA pseudouridine synthesis"/>
    <property type="evidence" value="ECO:0007669"/>
    <property type="project" value="TreeGrafter"/>
</dbReference>
<feature type="domain" description="Pseudouridine synthase II N-terminal" evidence="7">
    <location>
        <begin position="77"/>
        <end position="208"/>
    </location>
</feature>
<dbReference type="PANTHER" id="PTHR13767">
    <property type="entry name" value="TRNA-PSEUDOURIDINE SYNTHASE"/>
    <property type="match status" value="1"/>
</dbReference>
<evidence type="ECO:0000259" key="8">
    <source>
        <dbReference type="Pfam" id="PF16198"/>
    </source>
</evidence>
<dbReference type="Proteomes" id="UP000011668">
    <property type="component" value="Unassembled WGS sequence"/>
</dbReference>
<dbReference type="PANTHER" id="PTHR13767:SF2">
    <property type="entry name" value="PSEUDOURIDYLATE SYNTHASE TRUB1"/>
    <property type="match status" value="1"/>
</dbReference>
<dbReference type="InterPro" id="IPR020103">
    <property type="entry name" value="PsdUridine_synth_cat_dom_sf"/>
</dbReference>
<evidence type="ECO:0000256" key="1">
    <source>
        <dbReference type="ARBA" id="ARBA00001166"/>
    </source>
</evidence>
<comment type="caution">
    <text evidence="9">The sequence shown here is derived from an EMBL/GenBank/DDBJ whole genome shotgun (WGS) entry which is preliminary data.</text>
</comment>
<dbReference type="EMBL" id="AFRT01000225">
    <property type="protein sequence ID" value="ELU45002.1"/>
    <property type="molecule type" value="Genomic_DNA"/>
</dbReference>
<dbReference type="GO" id="GO:0006400">
    <property type="term" value="P:tRNA modification"/>
    <property type="evidence" value="ECO:0007669"/>
    <property type="project" value="TreeGrafter"/>
</dbReference>
<evidence type="ECO:0000313" key="10">
    <source>
        <dbReference type="Proteomes" id="UP000011668"/>
    </source>
</evidence>
<dbReference type="GO" id="GO:0003723">
    <property type="term" value="F:RNA binding"/>
    <property type="evidence" value="ECO:0007669"/>
    <property type="project" value="InterPro"/>
</dbReference>
<feature type="compositionally biased region" description="Basic residues" evidence="6">
    <location>
        <begin position="58"/>
        <end position="69"/>
    </location>
</feature>
<proteinExistence type="inferred from homology"/>
<keyword evidence="5" id="KW-0413">Isomerase</keyword>
<feature type="region of interest" description="Disordered" evidence="6">
    <location>
        <begin position="53"/>
        <end position="83"/>
    </location>
</feature>
<feature type="domain" description="tRNA pseudouridylate synthase B C-terminal" evidence="8">
    <location>
        <begin position="300"/>
        <end position="330"/>
    </location>
</feature>
<dbReference type="InterPro" id="IPR032819">
    <property type="entry name" value="TruB_C"/>
</dbReference>
<dbReference type="HAMAP" id="MF_01080">
    <property type="entry name" value="TruB_bact"/>
    <property type="match status" value="1"/>
</dbReference>
<organism evidence="9 10">
    <name type="scientific">Thanatephorus cucumeris (strain AG1-IA)</name>
    <name type="common">Rice sheath blight fungus</name>
    <name type="synonym">Rhizoctonia solani</name>
    <dbReference type="NCBI Taxonomy" id="983506"/>
    <lineage>
        <taxon>Eukaryota</taxon>
        <taxon>Fungi</taxon>
        <taxon>Dikarya</taxon>
        <taxon>Basidiomycota</taxon>
        <taxon>Agaricomycotina</taxon>
        <taxon>Agaricomycetes</taxon>
        <taxon>Cantharellales</taxon>
        <taxon>Ceratobasidiaceae</taxon>
        <taxon>Rhizoctonia</taxon>
        <taxon>Rhizoctonia solani AG-1</taxon>
    </lineage>
</organism>
<dbReference type="SUPFAM" id="SSF55120">
    <property type="entry name" value="Pseudouridine synthase"/>
    <property type="match status" value="1"/>
</dbReference>
<comment type="similarity">
    <text evidence="2">Belongs to the pseudouridine synthase TruB family.</text>
</comment>
<dbReference type="Pfam" id="PF01509">
    <property type="entry name" value="TruB_N"/>
    <property type="match status" value="1"/>
</dbReference>
<sequence length="398" mass="44354">MPKVSTSSLPLDGLFAIVKPSGPTSMSILDRLKPLLARSRLLVDQEEYQKALAEKEKQKKRRGKFKSGRMSKPSDRPKLGQGGTLDPLADGVLVNFLNVLKYAQFCYYSFQPQTGTQEYSTTALLGCETDSYDSNGAIVRTLPYAHLTQEDVEKVLSRFRGDIKQMPPIFSALKMDGKPLYEYARENKPLPRPIEARSCTVYELVLERWIPAAQSSDDTEGHHYKFPEKEITEEQRNSMNQVKELVLKAEADAHPSEEQSAVVNALRQTTPPTAAGDQADTDRPPAFVLRMVVSSGTYVRSIVHDIGIALGTAAHVVTLTRTRQGKYNLASAQGTVISQSSVSPDVDRPELMDGNCIKWDVFERALALGDGQEETSRLAEGEEWEEWEQAILQSWSED</sequence>
<dbReference type="GO" id="GO:0160148">
    <property type="term" value="F:tRNA pseudouridine(55) synthase activity"/>
    <property type="evidence" value="ECO:0007669"/>
    <property type="project" value="UniProtKB-EC"/>
</dbReference>
<evidence type="ECO:0000256" key="4">
    <source>
        <dbReference type="ARBA" id="ARBA00022694"/>
    </source>
</evidence>
<dbReference type="EC" id="5.4.99.25" evidence="3"/>
<dbReference type="GO" id="GO:0005634">
    <property type="term" value="C:nucleus"/>
    <property type="evidence" value="ECO:0007669"/>
    <property type="project" value="TreeGrafter"/>
</dbReference>
<keyword evidence="10" id="KW-1185">Reference proteome</keyword>
<dbReference type="Gene3D" id="3.30.2350.10">
    <property type="entry name" value="Pseudouridine synthase"/>
    <property type="match status" value="1"/>
</dbReference>
<protein>
    <recommendedName>
        <fullName evidence="3">tRNA pseudouridine(55) synthase</fullName>
        <ecNumber evidence="3">5.4.99.25</ecNumber>
    </recommendedName>
</protein>
<comment type="catalytic activity">
    <reaction evidence="1">
        <text>a uridine in mRNA = a pseudouridine in mRNA</text>
        <dbReference type="Rhea" id="RHEA:56644"/>
        <dbReference type="Rhea" id="RHEA-COMP:14658"/>
        <dbReference type="Rhea" id="RHEA-COMP:14659"/>
        <dbReference type="ChEBI" id="CHEBI:65314"/>
        <dbReference type="ChEBI" id="CHEBI:65315"/>
    </reaction>
</comment>
<evidence type="ECO:0000256" key="6">
    <source>
        <dbReference type="SAM" id="MobiDB-lite"/>
    </source>
</evidence>
<dbReference type="InterPro" id="IPR002501">
    <property type="entry name" value="PsdUridine_synth_N"/>
</dbReference>
<dbReference type="HOGENOM" id="CLU_032087_4_2_1"/>
<evidence type="ECO:0000256" key="5">
    <source>
        <dbReference type="ARBA" id="ARBA00023235"/>
    </source>
</evidence>
<dbReference type="OMA" id="FAINKPC"/>
<dbReference type="Pfam" id="PF16198">
    <property type="entry name" value="TruB_C_2"/>
    <property type="match status" value="1"/>
</dbReference>
<evidence type="ECO:0000259" key="7">
    <source>
        <dbReference type="Pfam" id="PF01509"/>
    </source>
</evidence>
<dbReference type="OrthoDB" id="9995526at2759"/>
<gene>
    <name evidence="9" type="ORF">AG1IA_00957</name>
</gene>
<dbReference type="STRING" id="983506.L8X7C8"/>
<name>L8X7C8_THACA</name>
<evidence type="ECO:0000313" key="9">
    <source>
        <dbReference type="EMBL" id="ELU45002.1"/>
    </source>
</evidence>
<accession>L8X7C8</accession>
<evidence type="ECO:0000256" key="3">
    <source>
        <dbReference type="ARBA" id="ARBA00012787"/>
    </source>
</evidence>
<reference evidence="9 10" key="1">
    <citation type="journal article" date="2013" name="Nat. Commun.">
        <title>The evolution and pathogenic mechanisms of the rice sheath blight pathogen.</title>
        <authorList>
            <person name="Zheng A."/>
            <person name="Lin R."/>
            <person name="Xu L."/>
            <person name="Qin P."/>
            <person name="Tang C."/>
            <person name="Ai P."/>
            <person name="Zhang D."/>
            <person name="Liu Y."/>
            <person name="Sun Z."/>
            <person name="Feng H."/>
            <person name="Wang Y."/>
            <person name="Chen Y."/>
            <person name="Liang X."/>
            <person name="Fu R."/>
            <person name="Li Q."/>
            <person name="Zhang J."/>
            <person name="Yu X."/>
            <person name="Xie Z."/>
            <person name="Ding L."/>
            <person name="Guan P."/>
            <person name="Tang J."/>
            <person name="Liang Y."/>
            <person name="Wang S."/>
            <person name="Deng Q."/>
            <person name="Li S."/>
            <person name="Zhu J."/>
            <person name="Wang L."/>
            <person name="Liu H."/>
            <person name="Li P."/>
        </authorList>
    </citation>
    <scope>NUCLEOTIDE SEQUENCE [LARGE SCALE GENOMIC DNA]</scope>
    <source>
        <strain evidence="10">AG-1 IA</strain>
    </source>
</reference>
<evidence type="ECO:0000256" key="2">
    <source>
        <dbReference type="ARBA" id="ARBA00008999"/>
    </source>
</evidence>